<dbReference type="Proteomes" id="UP001177023">
    <property type="component" value="Unassembled WGS sequence"/>
</dbReference>
<feature type="signal peptide" evidence="2">
    <location>
        <begin position="1"/>
        <end position="16"/>
    </location>
</feature>
<protein>
    <recommendedName>
        <fullName evidence="3">Granulins domain-containing protein</fullName>
    </recommendedName>
</protein>
<dbReference type="SMART" id="SM00277">
    <property type="entry name" value="GRAN"/>
    <property type="match status" value="1"/>
</dbReference>
<keyword evidence="5" id="KW-1185">Reference proteome</keyword>
<feature type="domain" description="Granulins" evidence="3">
    <location>
        <begin position="22"/>
        <end position="74"/>
    </location>
</feature>
<keyword evidence="1" id="KW-1015">Disulfide bond</keyword>
<name>A0AA36D1N1_9BILA</name>
<dbReference type="EMBL" id="CATQJA010002656">
    <property type="protein sequence ID" value="CAJ0579300.1"/>
    <property type="molecule type" value="Genomic_DNA"/>
</dbReference>
<dbReference type="Pfam" id="PF00396">
    <property type="entry name" value="Granulin"/>
    <property type="match status" value="1"/>
</dbReference>
<evidence type="ECO:0000313" key="5">
    <source>
        <dbReference type="Proteomes" id="UP001177023"/>
    </source>
</evidence>
<evidence type="ECO:0000313" key="4">
    <source>
        <dbReference type="EMBL" id="CAJ0579300.1"/>
    </source>
</evidence>
<dbReference type="InterPro" id="IPR037277">
    <property type="entry name" value="Granulin_sf"/>
</dbReference>
<comment type="caution">
    <text evidence="4">The sequence shown here is derived from an EMBL/GenBank/DDBJ whole genome shotgun (WGS) entry which is preliminary data.</text>
</comment>
<gene>
    <name evidence="4" type="ORF">MSPICULIGERA_LOCUS17523</name>
</gene>
<dbReference type="InterPro" id="IPR000118">
    <property type="entry name" value="Granulin"/>
</dbReference>
<reference evidence="4" key="1">
    <citation type="submission" date="2023-06" db="EMBL/GenBank/DDBJ databases">
        <authorList>
            <person name="Delattre M."/>
        </authorList>
    </citation>
    <scope>NUCLEOTIDE SEQUENCE</scope>
    <source>
        <strain evidence="4">AF72</strain>
    </source>
</reference>
<keyword evidence="2" id="KW-0732">Signal</keyword>
<organism evidence="4 5">
    <name type="scientific">Mesorhabditis spiculigera</name>
    <dbReference type="NCBI Taxonomy" id="96644"/>
    <lineage>
        <taxon>Eukaryota</taxon>
        <taxon>Metazoa</taxon>
        <taxon>Ecdysozoa</taxon>
        <taxon>Nematoda</taxon>
        <taxon>Chromadorea</taxon>
        <taxon>Rhabditida</taxon>
        <taxon>Rhabditina</taxon>
        <taxon>Rhabditomorpha</taxon>
        <taxon>Rhabditoidea</taxon>
        <taxon>Rhabditidae</taxon>
        <taxon>Mesorhabditinae</taxon>
        <taxon>Mesorhabditis</taxon>
    </lineage>
</organism>
<proteinExistence type="predicted"/>
<evidence type="ECO:0000259" key="3">
    <source>
        <dbReference type="SMART" id="SM00277"/>
    </source>
</evidence>
<feature type="chain" id="PRO_5041237856" description="Granulins domain-containing protein" evidence="2">
    <location>
        <begin position="17"/>
        <end position="84"/>
    </location>
</feature>
<evidence type="ECO:0000256" key="2">
    <source>
        <dbReference type="SAM" id="SignalP"/>
    </source>
</evidence>
<evidence type="ECO:0000256" key="1">
    <source>
        <dbReference type="ARBA" id="ARBA00023157"/>
    </source>
</evidence>
<sequence length="84" mass="9015">MLKLFLGFSLIGLFVAFDLNLCDTKKTIQCELWETCCPGKGGTYACCPYLKGNCCGLDSDRCCPPGFNCGPAGCQRIPHNGTAL</sequence>
<dbReference type="Gene3D" id="2.10.25.160">
    <property type="entry name" value="Granulin"/>
    <property type="match status" value="1"/>
</dbReference>
<accession>A0AA36D1N1</accession>
<feature type="non-terminal residue" evidence="4">
    <location>
        <position position="1"/>
    </location>
</feature>
<dbReference type="AlphaFoldDB" id="A0AA36D1N1"/>